<comment type="caution">
    <text evidence="1">The sequence shown here is derived from an EMBL/GenBank/DDBJ whole genome shotgun (WGS) entry which is preliminary data.</text>
</comment>
<sequence length="623" mass="67522">MNNLQNALAKLIKHKQDILTAYPARLGDGSGKVIAGAGLVYVRVDDSVTIAACTNVPPIHDLNVWVGYDQFQTSLLRVLGQRDITGKQDFAPGVSAHATMHEFMGAGSLGGTDVIKVQLQQFMPLAVWPYQQLKVIVYPGVVWIDNQYKLIADTNQYGKPVPKVIDFTEYPAPAVNKEMYYLIGIDNTGNIQVVGGTQVDWGTITLNDIPDIPSVMRYPLAAVRRTNEQDAIVMNRESSDIVDLRFPLAHKHTENDLPNNALKIGGYPVDVSGLTVGNTLVFDGTKFAPGDAVGGGGGIHWYVDGHLESSSVIVRSYVAPRDMTIRKIFMMLEQLGTSGTTTIDIRKNGTTIFTNPTSKPSLAYNASNSVTSAVSEVTSVSEGDILTLHLDSAAIGAEGLNVVIDTSSGGGGSVSGFDVGIDAPINWPSSQHNEEFDQSLGSNWTTVNMGSNWYGVANGALIVKLTGVTDENARMVAKPIPSGNWVCYAKVGLVSPTYGSVSNFVSVGIGLYDQNSGRFGLLMNQRNTSAIELCFQLWSSSSAWASSVFSETNVQYFHPYLMMAKKSSGWDFGFSYDGAAFATFLSGYNLTYLTPTHIGMFVQNRVGNRQSAHTMHWMRFEIL</sequence>
<name>A0A0P6X206_9CHLR</name>
<evidence type="ECO:0000313" key="1">
    <source>
        <dbReference type="EMBL" id="KPL74985.1"/>
    </source>
</evidence>
<dbReference type="Gene3D" id="2.60.120.200">
    <property type="match status" value="1"/>
</dbReference>
<accession>A0A0P6X206</accession>
<organism evidence="1 2">
    <name type="scientific">Bellilinea caldifistulae</name>
    <dbReference type="NCBI Taxonomy" id="360411"/>
    <lineage>
        <taxon>Bacteria</taxon>
        <taxon>Bacillati</taxon>
        <taxon>Chloroflexota</taxon>
        <taxon>Anaerolineae</taxon>
        <taxon>Anaerolineales</taxon>
        <taxon>Anaerolineaceae</taxon>
        <taxon>Bellilinea</taxon>
    </lineage>
</organism>
<dbReference type="RefSeq" id="WP_061916058.1">
    <property type="nucleotide sequence ID" value="NZ_LGHJ01000016.1"/>
</dbReference>
<dbReference type="STRING" id="360411.AC812_10755"/>
<dbReference type="EMBL" id="LGHJ01000016">
    <property type="protein sequence ID" value="KPL74985.1"/>
    <property type="molecule type" value="Genomic_DNA"/>
</dbReference>
<gene>
    <name evidence="1" type="ORF">AC812_10755</name>
</gene>
<keyword evidence="2" id="KW-1185">Reference proteome</keyword>
<protein>
    <submittedName>
        <fullName evidence="1">Uncharacterized protein</fullName>
    </submittedName>
</protein>
<proteinExistence type="predicted"/>
<dbReference type="AlphaFoldDB" id="A0A0P6X206"/>
<dbReference type="Proteomes" id="UP000050514">
    <property type="component" value="Unassembled WGS sequence"/>
</dbReference>
<reference evidence="1 2" key="1">
    <citation type="submission" date="2015-07" db="EMBL/GenBank/DDBJ databases">
        <title>Draft genome of Bellilinea caldifistulae DSM 17877.</title>
        <authorList>
            <person name="Hemp J."/>
            <person name="Ward L.M."/>
            <person name="Pace L.A."/>
            <person name="Fischer W.W."/>
        </authorList>
    </citation>
    <scope>NUCLEOTIDE SEQUENCE [LARGE SCALE GENOMIC DNA]</scope>
    <source>
        <strain evidence="1 2">GOMI-1</strain>
    </source>
</reference>
<evidence type="ECO:0000313" key="2">
    <source>
        <dbReference type="Proteomes" id="UP000050514"/>
    </source>
</evidence>